<accession>A0A9N9PXF6</accession>
<dbReference type="OrthoDB" id="10465915at2759"/>
<evidence type="ECO:0000256" key="1">
    <source>
        <dbReference type="SAM" id="SignalP"/>
    </source>
</evidence>
<proteinExistence type="predicted"/>
<keyword evidence="1" id="KW-0732">Signal</keyword>
<evidence type="ECO:0000313" key="3">
    <source>
        <dbReference type="Proteomes" id="UP000701801"/>
    </source>
</evidence>
<sequence>MQFSTIFLTMGLLSITMAQSGDVTKTLPGVFPADCPGTRKPCKDLCAPLFRRKTLVGHATKA</sequence>
<name>A0A9N9PXF6_9HELO</name>
<reference evidence="2" key="1">
    <citation type="submission" date="2021-07" db="EMBL/GenBank/DDBJ databases">
        <authorList>
            <person name="Durling M."/>
        </authorList>
    </citation>
    <scope>NUCLEOTIDE SEQUENCE</scope>
</reference>
<feature type="signal peptide" evidence="1">
    <location>
        <begin position="1"/>
        <end position="18"/>
    </location>
</feature>
<organism evidence="2 3">
    <name type="scientific">Hymenoscyphus albidus</name>
    <dbReference type="NCBI Taxonomy" id="595503"/>
    <lineage>
        <taxon>Eukaryota</taxon>
        <taxon>Fungi</taxon>
        <taxon>Dikarya</taxon>
        <taxon>Ascomycota</taxon>
        <taxon>Pezizomycotina</taxon>
        <taxon>Leotiomycetes</taxon>
        <taxon>Helotiales</taxon>
        <taxon>Helotiaceae</taxon>
        <taxon>Hymenoscyphus</taxon>
    </lineage>
</organism>
<dbReference type="AlphaFoldDB" id="A0A9N9PXF6"/>
<gene>
    <name evidence="2" type="ORF">HYALB_00012600</name>
</gene>
<keyword evidence="3" id="KW-1185">Reference proteome</keyword>
<comment type="caution">
    <text evidence="2">The sequence shown here is derived from an EMBL/GenBank/DDBJ whole genome shotgun (WGS) entry which is preliminary data.</text>
</comment>
<protein>
    <submittedName>
        <fullName evidence="2">Uncharacterized protein</fullName>
    </submittedName>
</protein>
<dbReference type="Proteomes" id="UP000701801">
    <property type="component" value="Unassembled WGS sequence"/>
</dbReference>
<feature type="chain" id="PRO_5040486334" evidence="1">
    <location>
        <begin position="19"/>
        <end position="62"/>
    </location>
</feature>
<dbReference type="EMBL" id="CAJVRM010000259">
    <property type="protein sequence ID" value="CAG8978433.1"/>
    <property type="molecule type" value="Genomic_DNA"/>
</dbReference>
<evidence type="ECO:0000313" key="2">
    <source>
        <dbReference type="EMBL" id="CAG8978433.1"/>
    </source>
</evidence>